<dbReference type="RefSeq" id="WP_144302604.1">
    <property type="nucleotide sequence ID" value="NZ_QMIE01000005.1"/>
</dbReference>
<feature type="transmembrane region" description="Helical" evidence="1">
    <location>
        <begin position="230"/>
        <end position="247"/>
    </location>
</feature>
<dbReference type="Proteomes" id="UP000448292">
    <property type="component" value="Unassembled WGS sequence"/>
</dbReference>
<protein>
    <recommendedName>
        <fullName evidence="2">Phosphatidic acid phosphatase type 2/haloperoxidase domain-containing protein</fullName>
    </recommendedName>
</protein>
<dbReference type="OrthoDB" id="9801622at2"/>
<keyword evidence="1" id="KW-0812">Transmembrane</keyword>
<comment type="caution">
    <text evidence="3">The sequence shown here is derived from an EMBL/GenBank/DDBJ whole genome shotgun (WGS) entry which is preliminary data.</text>
</comment>
<keyword evidence="4" id="KW-1185">Reference proteome</keyword>
<reference evidence="3 4" key="1">
    <citation type="submission" date="2018-06" db="EMBL/GenBank/DDBJ databases">
        <title>Complete genome of Desulfovibrio indonesiensis P37SLT.</title>
        <authorList>
            <person name="Crispim J.S."/>
            <person name="Vidigal P.M.P."/>
            <person name="Silva L.C.F."/>
            <person name="Laguardia C.N."/>
            <person name="Araujo L.C."/>
            <person name="Dias R.S."/>
            <person name="Sousa M.P."/>
            <person name="Paula S.O."/>
            <person name="Silva C."/>
        </authorList>
    </citation>
    <scope>NUCLEOTIDE SEQUENCE [LARGE SCALE GENOMIC DNA]</scope>
    <source>
        <strain evidence="3 4">P37SLT</strain>
    </source>
</reference>
<dbReference type="Pfam" id="PF01569">
    <property type="entry name" value="PAP2"/>
    <property type="match status" value="1"/>
</dbReference>
<dbReference type="EMBL" id="QMIE01000005">
    <property type="protein sequence ID" value="TVM17951.1"/>
    <property type="molecule type" value="Genomic_DNA"/>
</dbReference>
<organism evidence="3 4">
    <name type="scientific">Oceanidesulfovibrio indonesiensis</name>
    <dbReference type="NCBI Taxonomy" id="54767"/>
    <lineage>
        <taxon>Bacteria</taxon>
        <taxon>Pseudomonadati</taxon>
        <taxon>Thermodesulfobacteriota</taxon>
        <taxon>Desulfovibrionia</taxon>
        <taxon>Desulfovibrionales</taxon>
        <taxon>Desulfovibrionaceae</taxon>
        <taxon>Oceanidesulfovibrio</taxon>
    </lineage>
</organism>
<feature type="transmembrane region" description="Helical" evidence="1">
    <location>
        <begin position="6"/>
        <end position="26"/>
    </location>
</feature>
<dbReference type="PANTHER" id="PTHR14969">
    <property type="entry name" value="SPHINGOSINE-1-PHOSPHATE PHOSPHOHYDROLASE"/>
    <property type="match status" value="1"/>
</dbReference>
<feature type="transmembrane region" description="Helical" evidence="1">
    <location>
        <begin position="130"/>
        <end position="151"/>
    </location>
</feature>
<evidence type="ECO:0000313" key="4">
    <source>
        <dbReference type="Proteomes" id="UP000448292"/>
    </source>
</evidence>
<dbReference type="InterPro" id="IPR000326">
    <property type="entry name" value="PAP2/HPO"/>
</dbReference>
<feature type="transmembrane region" description="Helical" evidence="1">
    <location>
        <begin position="204"/>
        <end position="224"/>
    </location>
</feature>
<keyword evidence="1" id="KW-1133">Transmembrane helix</keyword>
<dbReference type="InterPro" id="IPR036938">
    <property type="entry name" value="PAP2/HPO_sf"/>
</dbReference>
<dbReference type="Gene3D" id="1.20.144.10">
    <property type="entry name" value="Phosphatidic acid phosphatase type 2/haloperoxidase"/>
    <property type="match status" value="2"/>
</dbReference>
<dbReference type="AlphaFoldDB" id="A0A7M3MFX7"/>
<feature type="domain" description="Phosphatidic acid phosphatase type 2/haloperoxidase" evidence="2">
    <location>
        <begin position="130"/>
        <end position="245"/>
    </location>
</feature>
<accession>A0A7M3MFX7</accession>
<dbReference type="SMART" id="SM00014">
    <property type="entry name" value="acidPPc"/>
    <property type="match status" value="1"/>
</dbReference>
<sequence>MTETTYGYAILALMLVLLGVGWRLVWPVWRRVREHTASVRALGPHGVLAMLVIIALAAALAFTLLTAAVLEASAAFRLDVAAASVSESLRISPLVELFSWVTHFGDTVTLLTAAVFGFAMYMAYARHEPLWPCLMTLLGAQATTWLGKYVIGKPRPDLSHIAPALQVVSPSFPSAHASGALTVYGFLGYLAIRTIRTPGHRAEAIYILFVYIGLIGLSRVFLGVHYATDVLGGWLLGAFWLCLGMALDMRARHHGSEAKASTTMPHP</sequence>
<dbReference type="CDD" id="cd03392">
    <property type="entry name" value="PAP2_like_2"/>
    <property type="match status" value="1"/>
</dbReference>
<dbReference type="PANTHER" id="PTHR14969:SF13">
    <property type="entry name" value="AT30094P"/>
    <property type="match status" value="1"/>
</dbReference>
<evidence type="ECO:0000259" key="2">
    <source>
        <dbReference type="SMART" id="SM00014"/>
    </source>
</evidence>
<feature type="transmembrane region" description="Helical" evidence="1">
    <location>
        <begin position="171"/>
        <end position="192"/>
    </location>
</feature>
<evidence type="ECO:0000313" key="3">
    <source>
        <dbReference type="EMBL" id="TVM17951.1"/>
    </source>
</evidence>
<gene>
    <name evidence="3" type="ORF">DPQ33_07525</name>
</gene>
<dbReference type="SUPFAM" id="SSF48317">
    <property type="entry name" value="Acid phosphatase/Vanadium-dependent haloperoxidase"/>
    <property type="match status" value="1"/>
</dbReference>
<feature type="transmembrane region" description="Helical" evidence="1">
    <location>
        <begin position="97"/>
        <end position="123"/>
    </location>
</feature>
<proteinExistence type="predicted"/>
<keyword evidence="1" id="KW-0472">Membrane</keyword>
<name>A0A7M3MFX7_9BACT</name>
<evidence type="ECO:0000256" key="1">
    <source>
        <dbReference type="SAM" id="Phobius"/>
    </source>
</evidence>
<feature type="transmembrane region" description="Helical" evidence="1">
    <location>
        <begin position="47"/>
        <end position="70"/>
    </location>
</feature>